<evidence type="ECO:0000256" key="5">
    <source>
        <dbReference type="ARBA" id="ARBA00022825"/>
    </source>
</evidence>
<sequence length="424" mass="45889">MSDLWNLCIALVVLLWARPGSCKVTAGPREMALMQQDETSDRDDVPSGTCSTSPTRIHLNPGDVSDFTSPNYPNRYPGFTKCSYKFHTDDGYRFAMHCSTVQMAWFSTLYMVDNGKTTRKGCFICTDKPYDFTFSSNHAEVGLDNGFVFSSKGFNCRMRVEADPAPGTDCKCGVPNRVTRIVGGHETQVNEYPWMVMLVTPSTDFNFCGGSLITSRHVLTAAHCTSSGSPSSIGIRLGVHRTNNYPNEAEYRVVKKIDDHPSYTGATKGNDVSVLTIDSVDLSPSSTVTIRPICLPVGTSDDYVGVQATVSGWGRTTSGGSSPGVLYEVQVPVISNVQCLNSYSQITDTMVCAGETDKDSCQGDSGGPMWASSPNSQYMVEIGIVSWGRGCGWTGYPGVYSRVTALLPWIQSIIGDTATCPPPS</sequence>
<evidence type="ECO:0000313" key="9">
    <source>
        <dbReference type="EMBL" id="LAB66180.1"/>
    </source>
</evidence>
<evidence type="ECO:0000256" key="1">
    <source>
        <dbReference type="ARBA" id="ARBA00004613"/>
    </source>
</evidence>
<dbReference type="EMBL" id="IACF01000403">
    <property type="protein sequence ID" value="LAB66180.1"/>
    <property type="molecule type" value="mRNA"/>
</dbReference>
<comment type="subcellular location">
    <subcellularLocation>
        <location evidence="1">Secreted</location>
    </subcellularLocation>
</comment>
<dbReference type="SUPFAM" id="SSF49854">
    <property type="entry name" value="Spermadhesin, CUB domain"/>
    <property type="match status" value="1"/>
</dbReference>
<evidence type="ECO:0000256" key="4">
    <source>
        <dbReference type="ARBA" id="ARBA00022801"/>
    </source>
</evidence>
<dbReference type="PANTHER" id="PTHR24252">
    <property type="entry name" value="ACROSIN-RELATED"/>
    <property type="match status" value="1"/>
</dbReference>
<dbReference type="PROSITE" id="PS00134">
    <property type="entry name" value="TRYPSIN_HIS"/>
    <property type="match status" value="1"/>
</dbReference>
<feature type="chain" id="PRO_5015111119" evidence="7">
    <location>
        <begin position="23"/>
        <end position="424"/>
    </location>
</feature>
<evidence type="ECO:0000256" key="3">
    <source>
        <dbReference type="ARBA" id="ARBA00022670"/>
    </source>
</evidence>
<feature type="domain" description="Peptidase S1" evidence="8">
    <location>
        <begin position="181"/>
        <end position="415"/>
    </location>
</feature>
<keyword evidence="6" id="KW-1015">Disulfide bond</keyword>
<dbReference type="InterPro" id="IPR009003">
    <property type="entry name" value="Peptidase_S1_PA"/>
</dbReference>
<dbReference type="SUPFAM" id="SSF50494">
    <property type="entry name" value="Trypsin-like serine proteases"/>
    <property type="match status" value="1"/>
</dbReference>
<evidence type="ECO:0000259" key="8">
    <source>
        <dbReference type="PROSITE" id="PS50240"/>
    </source>
</evidence>
<dbReference type="GO" id="GO:0004252">
    <property type="term" value="F:serine-type endopeptidase activity"/>
    <property type="evidence" value="ECO:0007669"/>
    <property type="project" value="InterPro"/>
</dbReference>
<keyword evidence="7" id="KW-0732">Signal</keyword>
<dbReference type="Pfam" id="PF00431">
    <property type="entry name" value="CUB"/>
    <property type="match status" value="1"/>
</dbReference>
<keyword evidence="3" id="KW-0645">Protease</keyword>
<dbReference type="SMART" id="SM00020">
    <property type="entry name" value="Tryp_SPc"/>
    <property type="match status" value="1"/>
</dbReference>
<dbReference type="AlphaFoldDB" id="A0A2P2HX16"/>
<keyword evidence="4" id="KW-0378">Hydrolase</keyword>
<evidence type="ECO:0000256" key="7">
    <source>
        <dbReference type="SAM" id="SignalP"/>
    </source>
</evidence>
<accession>A0A2P2HX16</accession>
<dbReference type="PROSITE" id="PS50240">
    <property type="entry name" value="TRYPSIN_DOM"/>
    <property type="match status" value="1"/>
</dbReference>
<dbReference type="FunFam" id="2.40.10.10:FF:000015">
    <property type="entry name" value="Atrial natriuretic peptide-converting enzyme"/>
    <property type="match status" value="1"/>
</dbReference>
<reference evidence="9" key="1">
    <citation type="journal article" date="2018" name="Biosci. Biotechnol. Biochem.">
        <title>Polysaccharide hydrolase of the hadal zone amphipods Hirondellea gigas.</title>
        <authorList>
            <person name="Kobayashi H."/>
            <person name="Nagahama T."/>
            <person name="Arai W."/>
            <person name="Sasagawa Y."/>
            <person name="Umeda M."/>
            <person name="Hayashi T."/>
            <person name="Nikaido I."/>
            <person name="Watanabe H."/>
            <person name="Oguri K."/>
            <person name="Kitazato H."/>
            <person name="Fujioka K."/>
            <person name="Kido Y."/>
            <person name="Takami H."/>
        </authorList>
    </citation>
    <scope>NUCLEOTIDE SEQUENCE</scope>
    <source>
        <tissue evidence="9">Whole body</tissue>
    </source>
</reference>
<dbReference type="InterPro" id="IPR000859">
    <property type="entry name" value="CUB_dom"/>
</dbReference>
<dbReference type="Gene3D" id="2.40.10.10">
    <property type="entry name" value="Trypsin-like serine proteases"/>
    <property type="match status" value="1"/>
</dbReference>
<dbReference type="InterPro" id="IPR001254">
    <property type="entry name" value="Trypsin_dom"/>
</dbReference>
<evidence type="ECO:0000256" key="6">
    <source>
        <dbReference type="ARBA" id="ARBA00023157"/>
    </source>
</evidence>
<organism evidence="9">
    <name type="scientific">Hirondellea gigas</name>
    <dbReference type="NCBI Taxonomy" id="1518452"/>
    <lineage>
        <taxon>Eukaryota</taxon>
        <taxon>Metazoa</taxon>
        <taxon>Ecdysozoa</taxon>
        <taxon>Arthropoda</taxon>
        <taxon>Crustacea</taxon>
        <taxon>Multicrustacea</taxon>
        <taxon>Malacostraca</taxon>
        <taxon>Eumalacostraca</taxon>
        <taxon>Peracarida</taxon>
        <taxon>Amphipoda</taxon>
        <taxon>Amphilochidea</taxon>
        <taxon>Lysianassida</taxon>
        <taxon>Lysianassidira</taxon>
        <taxon>Lysianassoidea</taxon>
        <taxon>Lysianassidae</taxon>
        <taxon>Hirondellea</taxon>
    </lineage>
</organism>
<dbReference type="CDD" id="cd00190">
    <property type="entry name" value="Tryp_SPc"/>
    <property type="match status" value="1"/>
</dbReference>
<keyword evidence="5" id="KW-0720">Serine protease</keyword>
<keyword evidence="2" id="KW-0964">Secreted</keyword>
<dbReference type="GO" id="GO:0005576">
    <property type="term" value="C:extracellular region"/>
    <property type="evidence" value="ECO:0007669"/>
    <property type="project" value="UniProtKB-SubCell"/>
</dbReference>
<proteinExistence type="evidence at transcript level"/>
<dbReference type="Pfam" id="PF00089">
    <property type="entry name" value="Trypsin"/>
    <property type="match status" value="1"/>
</dbReference>
<dbReference type="InterPro" id="IPR018114">
    <property type="entry name" value="TRYPSIN_HIS"/>
</dbReference>
<dbReference type="Gene3D" id="2.60.120.290">
    <property type="entry name" value="Spermadhesin, CUB domain"/>
    <property type="match status" value="1"/>
</dbReference>
<dbReference type="InterPro" id="IPR035914">
    <property type="entry name" value="Sperma_CUB_dom_sf"/>
</dbReference>
<dbReference type="InterPro" id="IPR001314">
    <property type="entry name" value="Peptidase_S1A"/>
</dbReference>
<dbReference type="GO" id="GO:0006508">
    <property type="term" value="P:proteolysis"/>
    <property type="evidence" value="ECO:0007669"/>
    <property type="project" value="UniProtKB-KW"/>
</dbReference>
<protein>
    <submittedName>
        <fullName evidence="9">Trypsin-1-like</fullName>
    </submittedName>
</protein>
<dbReference type="InterPro" id="IPR043504">
    <property type="entry name" value="Peptidase_S1_PA_chymotrypsin"/>
</dbReference>
<name>A0A2P2HX16_9CRUS</name>
<evidence type="ECO:0000256" key="2">
    <source>
        <dbReference type="ARBA" id="ARBA00022525"/>
    </source>
</evidence>
<feature type="signal peptide" evidence="7">
    <location>
        <begin position="1"/>
        <end position="22"/>
    </location>
</feature>
<dbReference type="PANTHER" id="PTHR24252:SF7">
    <property type="entry name" value="HYALIN"/>
    <property type="match status" value="1"/>
</dbReference>
<dbReference type="PRINTS" id="PR00722">
    <property type="entry name" value="CHYMOTRYPSIN"/>
</dbReference>